<dbReference type="Proteomes" id="UP001596282">
    <property type="component" value="Unassembled WGS sequence"/>
</dbReference>
<keyword evidence="2" id="KW-1185">Reference proteome</keyword>
<name>A0ABW1RZ98_9LACO</name>
<protein>
    <recommendedName>
        <fullName evidence="3">TPR repeat-containing protein</fullName>
    </recommendedName>
</protein>
<evidence type="ECO:0000313" key="2">
    <source>
        <dbReference type="Proteomes" id="UP001596282"/>
    </source>
</evidence>
<evidence type="ECO:0008006" key="3">
    <source>
        <dbReference type="Google" id="ProtNLM"/>
    </source>
</evidence>
<comment type="caution">
    <text evidence="1">The sequence shown here is derived from an EMBL/GenBank/DDBJ whole genome shotgun (WGS) entry which is preliminary data.</text>
</comment>
<evidence type="ECO:0000313" key="1">
    <source>
        <dbReference type="EMBL" id="MFC6180706.1"/>
    </source>
</evidence>
<dbReference type="RefSeq" id="WP_137629522.1">
    <property type="nucleotide sequence ID" value="NZ_BJDJ01000025.1"/>
</dbReference>
<dbReference type="EMBL" id="JBHSSC010000015">
    <property type="protein sequence ID" value="MFC6180706.1"/>
    <property type="molecule type" value="Genomic_DNA"/>
</dbReference>
<organism evidence="1 2">
    <name type="scientific">Lactiplantibacillus daowaiensis</name>
    <dbReference type="NCBI Taxonomy" id="2559918"/>
    <lineage>
        <taxon>Bacteria</taxon>
        <taxon>Bacillati</taxon>
        <taxon>Bacillota</taxon>
        <taxon>Bacilli</taxon>
        <taxon>Lactobacillales</taxon>
        <taxon>Lactobacillaceae</taxon>
        <taxon>Lactiplantibacillus</taxon>
    </lineage>
</organism>
<proteinExistence type="predicted"/>
<gene>
    <name evidence="1" type="ORF">ACFP5Y_05690</name>
</gene>
<accession>A0ABW1RZ98</accession>
<reference evidence="2" key="1">
    <citation type="journal article" date="2019" name="Int. J. Syst. Evol. Microbiol.">
        <title>The Global Catalogue of Microorganisms (GCM) 10K type strain sequencing project: providing services to taxonomists for standard genome sequencing and annotation.</title>
        <authorList>
            <consortium name="The Broad Institute Genomics Platform"/>
            <consortium name="The Broad Institute Genome Sequencing Center for Infectious Disease"/>
            <person name="Wu L."/>
            <person name="Ma J."/>
        </authorList>
    </citation>
    <scope>NUCLEOTIDE SEQUENCE [LARGE SCALE GENOMIC DNA]</scope>
    <source>
        <strain evidence="2">CCM 8933</strain>
    </source>
</reference>
<sequence length="302" mass="33540">MAELVAQAQTASSAGDWSQAASLLETAYQLEQSFTINHQLVTALTQIQNYAAASTYAAEFETTYLATGADFNLYLTICLANHEFIKAHMLIQAIRQQHVDWVNPATEQVTIAEAQAEQTLQQTLTTTMRQFYHLSDQPVAEQPVRLAAAQHLTLAKYVTAARFLLLDPFLQQLSRVEVLYTLRAAGVTQPVQFLWFDQTEVTVVPAELPVIGTDATSVQVEAALQAAVGQLDVSLYESLQAMLSLQLMYLYPYSEKIITDSQIWINLLITSQQGQTPRHLTVTGQEMLANQTKIQEMNAELG</sequence>